<name>A0AAV5BG07_ELECO</name>
<protein>
    <submittedName>
        <fullName evidence="2">Uncharacterized protein</fullName>
    </submittedName>
</protein>
<reference evidence="2" key="2">
    <citation type="submission" date="2021-12" db="EMBL/GenBank/DDBJ databases">
        <title>Resequencing data analysis of finger millet.</title>
        <authorList>
            <person name="Hatakeyama M."/>
            <person name="Aluri S."/>
            <person name="Balachadran M.T."/>
            <person name="Sivarajan S.R."/>
            <person name="Poveda L."/>
            <person name="Shimizu-Inatsugi R."/>
            <person name="Schlapbach R."/>
            <person name="Sreeman S.M."/>
            <person name="Shimizu K.K."/>
        </authorList>
    </citation>
    <scope>NUCLEOTIDE SEQUENCE</scope>
</reference>
<dbReference type="Gene3D" id="1.10.630.10">
    <property type="entry name" value="Cytochrome P450"/>
    <property type="match status" value="1"/>
</dbReference>
<evidence type="ECO:0000256" key="1">
    <source>
        <dbReference type="SAM" id="SignalP"/>
    </source>
</evidence>
<sequence>MEGGLLWLLWATLAVSLLYHLTNRRRRCSGGTGQKLPPGPKPLPVLGNLLDLRGDALHHTLARLAHAHGPVMRLHLGPTTAVVVSTRDAAMEAFTKHDRRFAARSIPDIARAFRFAERSMIWLPSSSPRWTTLRGILATHIFSPRSLAAVRAVRELVGRIRERAGQEIDVGLALYGGLINLVSSAFFSVDMVDDGETTATESAEELRQLMKEVVASLAMPNVSDLSPFLRALDLQGWRRWATGKFEKIFGLLGGIIDRRLATSSSAGRGNNNKHGGDFLDVLLELMSTGKISCDDVPGILFDVFAGGERRHRDHGGMGDG</sequence>
<dbReference type="GO" id="GO:0004497">
    <property type="term" value="F:monooxygenase activity"/>
    <property type="evidence" value="ECO:0007669"/>
    <property type="project" value="InterPro"/>
</dbReference>
<dbReference type="PANTHER" id="PTHR24299:SF46">
    <property type="entry name" value="CYTOCHROME P450"/>
    <property type="match status" value="1"/>
</dbReference>
<gene>
    <name evidence="2" type="primary">ga01072</name>
    <name evidence="3" type="synonym">ga01759</name>
    <name evidence="2" type="ORF">PR202_ga01072</name>
    <name evidence="3" type="ORF">PR202_ga01759</name>
</gene>
<feature type="chain" id="PRO_5044714479" evidence="1">
    <location>
        <begin position="17"/>
        <end position="320"/>
    </location>
</feature>
<dbReference type="AlphaFoldDB" id="A0AAV5BG07"/>
<proteinExistence type="predicted"/>
<dbReference type="GO" id="GO:0020037">
    <property type="term" value="F:heme binding"/>
    <property type="evidence" value="ECO:0007669"/>
    <property type="project" value="InterPro"/>
</dbReference>
<dbReference type="PANTHER" id="PTHR24299">
    <property type="entry name" value="CYTOCHROME P450 FAMILY 1"/>
    <property type="match status" value="1"/>
</dbReference>
<dbReference type="Pfam" id="PF00067">
    <property type="entry name" value="p450"/>
    <property type="match status" value="1"/>
</dbReference>
<reference evidence="2" key="1">
    <citation type="journal article" date="2018" name="DNA Res.">
        <title>Multiple hybrid de novo genome assembly of finger millet, an orphan allotetraploid crop.</title>
        <authorList>
            <person name="Hatakeyama M."/>
            <person name="Aluri S."/>
            <person name="Balachadran M.T."/>
            <person name="Sivarajan S.R."/>
            <person name="Patrignani A."/>
            <person name="Gruter S."/>
            <person name="Poveda L."/>
            <person name="Shimizu-Inatsugi R."/>
            <person name="Baeten J."/>
            <person name="Francoijs K.J."/>
            <person name="Nataraja K.N."/>
            <person name="Reddy Y.A.N."/>
            <person name="Phadnis S."/>
            <person name="Ravikumar R.L."/>
            <person name="Schlapbach R."/>
            <person name="Sreeman S.M."/>
            <person name="Shimizu K.K."/>
        </authorList>
    </citation>
    <scope>NUCLEOTIDE SEQUENCE</scope>
</reference>
<keyword evidence="4" id="KW-1185">Reference proteome</keyword>
<dbReference type="EMBL" id="BQKI01000001">
    <property type="protein sequence ID" value="GJM85320.1"/>
    <property type="molecule type" value="Genomic_DNA"/>
</dbReference>
<dbReference type="InterPro" id="IPR001128">
    <property type="entry name" value="Cyt_P450"/>
</dbReference>
<organism evidence="2 4">
    <name type="scientific">Eleusine coracana subsp. coracana</name>
    <dbReference type="NCBI Taxonomy" id="191504"/>
    <lineage>
        <taxon>Eukaryota</taxon>
        <taxon>Viridiplantae</taxon>
        <taxon>Streptophyta</taxon>
        <taxon>Embryophyta</taxon>
        <taxon>Tracheophyta</taxon>
        <taxon>Spermatophyta</taxon>
        <taxon>Magnoliopsida</taxon>
        <taxon>Liliopsida</taxon>
        <taxon>Poales</taxon>
        <taxon>Poaceae</taxon>
        <taxon>PACMAD clade</taxon>
        <taxon>Chloridoideae</taxon>
        <taxon>Cynodonteae</taxon>
        <taxon>Eleusininae</taxon>
        <taxon>Eleusine</taxon>
    </lineage>
</organism>
<dbReference type="SUPFAM" id="SSF48264">
    <property type="entry name" value="Cytochrome P450"/>
    <property type="match status" value="1"/>
</dbReference>
<dbReference type="InterPro" id="IPR036396">
    <property type="entry name" value="Cyt_P450_sf"/>
</dbReference>
<comment type="caution">
    <text evidence="2">The sequence shown here is derived from an EMBL/GenBank/DDBJ whole genome shotgun (WGS) entry which is preliminary data.</text>
</comment>
<accession>A0AAV5BG07</accession>
<feature type="signal peptide" evidence="1">
    <location>
        <begin position="1"/>
        <end position="16"/>
    </location>
</feature>
<dbReference type="Proteomes" id="UP001054889">
    <property type="component" value="Unassembled WGS sequence"/>
</dbReference>
<dbReference type="EMBL" id="BQKI01000001">
    <property type="protein sequence ID" value="GJM85948.1"/>
    <property type="molecule type" value="Genomic_DNA"/>
</dbReference>
<keyword evidence="1" id="KW-0732">Signal</keyword>
<evidence type="ECO:0000313" key="2">
    <source>
        <dbReference type="EMBL" id="GJM85320.1"/>
    </source>
</evidence>
<dbReference type="GO" id="GO:0005506">
    <property type="term" value="F:iron ion binding"/>
    <property type="evidence" value="ECO:0007669"/>
    <property type="project" value="InterPro"/>
</dbReference>
<evidence type="ECO:0000313" key="4">
    <source>
        <dbReference type="Proteomes" id="UP001054889"/>
    </source>
</evidence>
<dbReference type="GO" id="GO:0016705">
    <property type="term" value="F:oxidoreductase activity, acting on paired donors, with incorporation or reduction of molecular oxygen"/>
    <property type="evidence" value="ECO:0007669"/>
    <property type="project" value="InterPro"/>
</dbReference>
<evidence type="ECO:0000313" key="3">
    <source>
        <dbReference type="EMBL" id="GJM85948.1"/>
    </source>
</evidence>